<dbReference type="Pfam" id="PF21175">
    <property type="entry name" value="RecR_C"/>
    <property type="match status" value="1"/>
</dbReference>
<sequence length="211" mass="23270">MSRSAFDAFDGLDPLVDLVQALKRLPGVGPKSAQRLAFHLLQNDRQAATALGESLLKAVAEIRHCSMCNNFCHSDVCSICSDTRRQPSLLCVVETPADLAAIEATQTYRGYYYVLMGRASPLDGVRPESLDWPKLSQRLDDSEVREVILATNFTNEGEATAVFLTDRIRRMALKVSRLARGVPIGGELEYTDPSTVARALLDRRQLGTETD</sequence>
<reference evidence="9 10" key="1">
    <citation type="submission" date="2023-10" db="EMBL/GenBank/DDBJ databases">
        <title>Complete Genome Sequence of Limnobacter thiooxidans CS-K2T, Isolated from freshwater lake sediments in Bavaria, Germany.</title>
        <authorList>
            <person name="Naruki M."/>
            <person name="Watanabe A."/>
            <person name="Warashina T."/>
            <person name="Morita T."/>
            <person name="Arakawa K."/>
        </authorList>
    </citation>
    <scope>NUCLEOTIDE SEQUENCE [LARGE SCALE GENOMIC DNA]</scope>
    <source>
        <strain evidence="9 10">CS-K2</strain>
    </source>
</reference>
<keyword evidence="5 7" id="KW-0233">DNA recombination</keyword>
<evidence type="ECO:0000256" key="2">
    <source>
        <dbReference type="ARBA" id="ARBA00022763"/>
    </source>
</evidence>
<gene>
    <name evidence="7 9" type="primary">recR</name>
    <name evidence="9" type="ORF">RGQ30_24490</name>
</gene>
<dbReference type="PROSITE" id="PS01300">
    <property type="entry name" value="RECR"/>
    <property type="match status" value="1"/>
</dbReference>
<dbReference type="PANTHER" id="PTHR30446:SF0">
    <property type="entry name" value="RECOMBINATION PROTEIN RECR"/>
    <property type="match status" value="1"/>
</dbReference>
<dbReference type="RefSeq" id="WP_130557924.1">
    <property type="nucleotide sequence ID" value="NZ_AP028947.1"/>
</dbReference>
<dbReference type="PROSITE" id="PS50880">
    <property type="entry name" value="TOPRIM"/>
    <property type="match status" value="1"/>
</dbReference>
<keyword evidence="3 7" id="KW-0863">Zinc-finger</keyword>
<evidence type="ECO:0000256" key="5">
    <source>
        <dbReference type="ARBA" id="ARBA00023172"/>
    </source>
</evidence>
<comment type="function">
    <text evidence="7">May play a role in DNA repair. It seems to be involved in an RecBC-independent recombinational process of DNA repair. It may act with RecF and RecO.</text>
</comment>
<name>A0AA86J1Z2_9BURK</name>
<dbReference type="InterPro" id="IPR023627">
    <property type="entry name" value="Rcmb_RecR"/>
</dbReference>
<dbReference type="GO" id="GO:0008270">
    <property type="term" value="F:zinc ion binding"/>
    <property type="evidence" value="ECO:0007669"/>
    <property type="project" value="UniProtKB-KW"/>
</dbReference>
<keyword evidence="1 7" id="KW-0479">Metal-binding</keyword>
<dbReference type="HAMAP" id="MF_00017">
    <property type="entry name" value="RecR"/>
    <property type="match status" value="1"/>
</dbReference>
<dbReference type="InterPro" id="IPR000093">
    <property type="entry name" value="DNA_Rcmb_RecR"/>
</dbReference>
<organism evidence="9 10">
    <name type="scientific">Limnobacter thiooxidans</name>
    <dbReference type="NCBI Taxonomy" id="131080"/>
    <lineage>
        <taxon>Bacteria</taxon>
        <taxon>Pseudomonadati</taxon>
        <taxon>Pseudomonadota</taxon>
        <taxon>Betaproteobacteria</taxon>
        <taxon>Burkholderiales</taxon>
        <taxon>Burkholderiaceae</taxon>
        <taxon>Limnobacter</taxon>
    </lineage>
</organism>
<dbReference type="EMBL" id="AP028947">
    <property type="protein sequence ID" value="BET26948.1"/>
    <property type="molecule type" value="Genomic_DNA"/>
</dbReference>
<dbReference type="InterPro" id="IPR034137">
    <property type="entry name" value="TOPRIM_RecR"/>
</dbReference>
<evidence type="ECO:0000259" key="8">
    <source>
        <dbReference type="PROSITE" id="PS50880"/>
    </source>
</evidence>
<dbReference type="SMART" id="SM00493">
    <property type="entry name" value="TOPRIM"/>
    <property type="match status" value="1"/>
</dbReference>
<dbReference type="Pfam" id="PF21176">
    <property type="entry name" value="RecR_HhH"/>
    <property type="match status" value="1"/>
</dbReference>
<keyword evidence="10" id="KW-1185">Reference proteome</keyword>
<dbReference type="InterPro" id="IPR006171">
    <property type="entry name" value="TOPRIM_dom"/>
</dbReference>
<dbReference type="GO" id="GO:0006281">
    <property type="term" value="P:DNA repair"/>
    <property type="evidence" value="ECO:0007669"/>
    <property type="project" value="UniProtKB-UniRule"/>
</dbReference>
<comment type="similarity">
    <text evidence="7">Belongs to the RecR family.</text>
</comment>
<dbReference type="CDD" id="cd01025">
    <property type="entry name" value="TOPRIM_recR"/>
    <property type="match status" value="1"/>
</dbReference>
<dbReference type="Pfam" id="PF13662">
    <property type="entry name" value="Toprim_4"/>
    <property type="match status" value="1"/>
</dbReference>
<dbReference type="PANTHER" id="PTHR30446">
    <property type="entry name" value="RECOMBINATION PROTEIN RECR"/>
    <property type="match status" value="1"/>
</dbReference>
<evidence type="ECO:0000256" key="4">
    <source>
        <dbReference type="ARBA" id="ARBA00022833"/>
    </source>
</evidence>
<evidence type="ECO:0000256" key="7">
    <source>
        <dbReference type="HAMAP-Rule" id="MF_00017"/>
    </source>
</evidence>
<evidence type="ECO:0000313" key="9">
    <source>
        <dbReference type="EMBL" id="BET26948.1"/>
    </source>
</evidence>
<keyword evidence="6 7" id="KW-0234">DNA repair</keyword>
<dbReference type="Gene3D" id="1.10.8.420">
    <property type="entry name" value="RecR Domain 1"/>
    <property type="match status" value="1"/>
</dbReference>
<keyword evidence="4 7" id="KW-0862">Zinc</keyword>
<dbReference type="Gene3D" id="6.10.250.240">
    <property type="match status" value="1"/>
</dbReference>
<accession>A0AA86J1Z2</accession>
<dbReference type="SUPFAM" id="SSF111304">
    <property type="entry name" value="Recombination protein RecR"/>
    <property type="match status" value="1"/>
</dbReference>
<dbReference type="AlphaFoldDB" id="A0AA86J1Z2"/>
<evidence type="ECO:0000256" key="1">
    <source>
        <dbReference type="ARBA" id="ARBA00022723"/>
    </source>
</evidence>
<feature type="domain" description="Toprim" evidence="8">
    <location>
        <begin position="88"/>
        <end position="183"/>
    </location>
</feature>
<feature type="zinc finger region" description="C4-type" evidence="7">
    <location>
        <begin position="65"/>
        <end position="80"/>
    </location>
</feature>
<evidence type="ECO:0000256" key="3">
    <source>
        <dbReference type="ARBA" id="ARBA00022771"/>
    </source>
</evidence>
<evidence type="ECO:0000256" key="6">
    <source>
        <dbReference type="ARBA" id="ARBA00023204"/>
    </source>
</evidence>
<dbReference type="KEGG" id="lto:RGQ30_24490"/>
<dbReference type="GO" id="GO:0006310">
    <property type="term" value="P:DNA recombination"/>
    <property type="evidence" value="ECO:0007669"/>
    <property type="project" value="UniProtKB-UniRule"/>
</dbReference>
<keyword evidence="2 7" id="KW-0227">DNA damage</keyword>
<dbReference type="Proteomes" id="UP001329151">
    <property type="component" value="Chromosome"/>
</dbReference>
<dbReference type="GO" id="GO:0003677">
    <property type="term" value="F:DNA binding"/>
    <property type="evidence" value="ECO:0007669"/>
    <property type="project" value="UniProtKB-UniRule"/>
</dbReference>
<dbReference type="Pfam" id="PF02132">
    <property type="entry name" value="RecR_ZnF"/>
    <property type="match status" value="1"/>
</dbReference>
<evidence type="ECO:0000313" key="10">
    <source>
        <dbReference type="Proteomes" id="UP001329151"/>
    </source>
</evidence>
<protein>
    <recommendedName>
        <fullName evidence="7">Recombination protein RecR</fullName>
    </recommendedName>
</protein>
<dbReference type="Gene3D" id="3.40.1360.10">
    <property type="match status" value="1"/>
</dbReference>
<dbReference type="InterPro" id="IPR015967">
    <property type="entry name" value="Rcmb_RecR_Znf"/>
</dbReference>
<dbReference type="NCBIfam" id="TIGR00615">
    <property type="entry name" value="recR"/>
    <property type="match status" value="1"/>
</dbReference>
<proteinExistence type="inferred from homology"/>